<dbReference type="EMBL" id="QWDE01000001">
    <property type="protein sequence ID" value="RFZ85911.1"/>
    <property type="molecule type" value="Genomic_DNA"/>
</dbReference>
<keyword evidence="2" id="KW-1185">Reference proteome</keyword>
<dbReference type="AlphaFoldDB" id="A0A3E2NYB1"/>
<reference evidence="1 2" key="1">
    <citation type="submission" date="2018-08" db="EMBL/GenBank/DDBJ databases">
        <title>Mucilaginibacter terrae sp. nov., isolated from manganese diggings.</title>
        <authorList>
            <person name="Huang Y."/>
            <person name="Zhou Z."/>
        </authorList>
    </citation>
    <scope>NUCLEOTIDE SEQUENCE [LARGE SCALE GENOMIC DNA]</scope>
    <source>
        <strain evidence="1 2">ZH6</strain>
    </source>
</reference>
<gene>
    <name evidence="1" type="ORF">DYU05_10090</name>
</gene>
<dbReference type="RefSeq" id="WP_117382807.1">
    <property type="nucleotide sequence ID" value="NZ_QWDE01000001.1"/>
</dbReference>
<protein>
    <submittedName>
        <fullName evidence="1">Uncharacterized protein</fullName>
    </submittedName>
</protein>
<dbReference type="Proteomes" id="UP000260823">
    <property type="component" value="Unassembled WGS sequence"/>
</dbReference>
<proteinExistence type="predicted"/>
<comment type="caution">
    <text evidence="1">The sequence shown here is derived from an EMBL/GenBank/DDBJ whole genome shotgun (WGS) entry which is preliminary data.</text>
</comment>
<evidence type="ECO:0000313" key="1">
    <source>
        <dbReference type="EMBL" id="RFZ85911.1"/>
    </source>
</evidence>
<accession>A0A3E2NYB1</accession>
<evidence type="ECO:0000313" key="2">
    <source>
        <dbReference type="Proteomes" id="UP000260823"/>
    </source>
</evidence>
<organism evidence="1 2">
    <name type="scientific">Mucilaginibacter terrenus</name>
    <dbReference type="NCBI Taxonomy" id="2482727"/>
    <lineage>
        <taxon>Bacteria</taxon>
        <taxon>Pseudomonadati</taxon>
        <taxon>Bacteroidota</taxon>
        <taxon>Sphingobacteriia</taxon>
        <taxon>Sphingobacteriales</taxon>
        <taxon>Sphingobacteriaceae</taxon>
        <taxon>Mucilaginibacter</taxon>
    </lineage>
</organism>
<sequence length="142" mass="16770">MFNWFKSNPAPEFEIKAIGTFYQQKISGYYSWEKAYDIFSIGQEMLLTIYTGSDSIPTPEQVSAVQVLRHQYNQLIESIFSYLIDDERSSLTVENFKQLYALIEITLNENSRTWTYTFESPHESRFLRVIIEGDEVIDFYED</sequence>
<name>A0A3E2NYB1_9SPHI</name>